<keyword evidence="3" id="KW-0732">Signal</keyword>
<evidence type="ECO:0000256" key="2">
    <source>
        <dbReference type="ARBA" id="ARBA00038334"/>
    </source>
</evidence>
<dbReference type="SUPFAM" id="SSF53474">
    <property type="entry name" value="alpha/beta-Hydrolases"/>
    <property type="match status" value="1"/>
</dbReference>
<feature type="chain" id="PRO_5041290143" description="AB hydrolase-1 domain-containing protein" evidence="3">
    <location>
        <begin position="23"/>
        <end position="422"/>
    </location>
</feature>
<gene>
    <name evidence="5" type="ORF">H2204_013206</name>
</gene>
<proteinExistence type="inferred from homology"/>
<keyword evidence="1" id="KW-0378">Hydrolase</keyword>
<protein>
    <recommendedName>
        <fullName evidence="4">AB hydrolase-1 domain-containing protein</fullName>
    </recommendedName>
</protein>
<evidence type="ECO:0000256" key="3">
    <source>
        <dbReference type="SAM" id="SignalP"/>
    </source>
</evidence>
<name>A0AA39CS79_9EURO</name>
<evidence type="ECO:0000256" key="1">
    <source>
        <dbReference type="ARBA" id="ARBA00022801"/>
    </source>
</evidence>
<dbReference type="PANTHER" id="PTHR43329">
    <property type="entry name" value="EPOXIDE HYDROLASE"/>
    <property type="match status" value="1"/>
</dbReference>
<comment type="similarity">
    <text evidence="2">Belongs to the AB hydrolase superfamily. Epoxide hydrolase family.</text>
</comment>
<dbReference type="PRINTS" id="PR00412">
    <property type="entry name" value="EPOXHYDRLASE"/>
</dbReference>
<feature type="domain" description="AB hydrolase-1" evidence="4">
    <location>
        <begin position="63"/>
        <end position="166"/>
    </location>
</feature>
<evidence type="ECO:0000313" key="5">
    <source>
        <dbReference type="EMBL" id="KAJ9618057.1"/>
    </source>
</evidence>
<feature type="signal peptide" evidence="3">
    <location>
        <begin position="1"/>
        <end position="22"/>
    </location>
</feature>
<comment type="caution">
    <text evidence="5">The sequence shown here is derived from an EMBL/GenBank/DDBJ whole genome shotgun (WGS) entry which is preliminary data.</text>
</comment>
<evidence type="ECO:0000259" key="4">
    <source>
        <dbReference type="Pfam" id="PF00561"/>
    </source>
</evidence>
<organism evidence="5 6">
    <name type="scientific">Knufia peltigerae</name>
    <dbReference type="NCBI Taxonomy" id="1002370"/>
    <lineage>
        <taxon>Eukaryota</taxon>
        <taxon>Fungi</taxon>
        <taxon>Dikarya</taxon>
        <taxon>Ascomycota</taxon>
        <taxon>Pezizomycotina</taxon>
        <taxon>Eurotiomycetes</taxon>
        <taxon>Chaetothyriomycetidae</taxon>
        <taxon>Chaetothyriales</taxon>
        <taxon>Trichomeriaceae</taxon>
        <taxon>Knufia</taxon>
    </lineage>
</organism>
<dbReference type="Gene3D" id="3.40.50.1820">
    <property type="entry name" value="alpha/beta hydrolase"/>
    <property type="match status" value="1"/>
</dbReference>
<evidence type="ECO:0000313" key="6">
    <source>
        <dbReference type="Proteomes" id="UP001172681"/>
    </source>
</evidence>
<reference evidence="5" key="1">
    <citation type="submission" date="2022-10" db="EMBL/GenBank/DDBJ databases">
        <title>Culturing micro-colonial fungi from biological soil crusts in the Mojave desert and describing Neophaeococcomyces mojavensis, and introducing the new genera and species Taxawa tesnikishii.</title>
        <authorList>
            <person name="Kurbessoian T."/>
            <person name="Stajich J.E."/>
        </authorList>
    </citation>
    <scope>NUCLEOTIDE SEQUENCE</scope>
    <source>
        <strain evidence="5">TK_35</strain>
    </source>
</reference>
<dbReference type="AlphaFoldDB" id="A0AA39CS79"/>
<dbReference type="Proteomes" id="UP001172681">
    <property type="component" value="Unassembled WGS sequence"/>
</dbReference>
<accession>A0AA39CS79</accession>
<dbReference type="Pfam" id="PF00561">
    <property type="entry name" value="Abhydrolase_1"/>
    <property type="match status" value="1"/>
</dbReference>
<dbReference type="InterPro" id="IPR029058">
    <property type="entry name" value="AB_hydrolase_fold"/>
</dbReference>
<dbReference type="EMBL" id="JAPDRN010000146">
    <property type="protein sequence ID" value="KAJ9618057.1"/>
    <property type="molecule type" value="Genomic_DNA"/>
</dbReference>
<keyword evidence="6" id="KW-1185">Reference proteome</keyword>
<sequence>MYRPSFWGLGVLLTWWSWEGAAYSTGRPLPLPAGISEAYVDCVNSTGLMVHTLSAGCDDAEKPLVLLLHGFPEVAYTWIHVMPTLASQGYCVVAPDLRGSGRTTGWDTRAYSQVALSEFSNTNMVRDLVALVYGLGYDQALSVVGHDYGAILGGWASLVRPDMFTSSIQLTNPFDPAPLPTMWKRKPTASSNSSESVAAAPVNVTTLTPSIVHLEADLEHLQPPRKYYQLSNSGPSAANDWNSGGALGPREFLRSYFYVKSADWPGNRPHPLANSTAEQVAEIPHYYVMLLNESMSQTMVSMTAGYNVSASLSWLPDDELDVYLAEYQRVGFQGQLNWYRVLTAPTPDVLIMSGRKIEVPVMFIGGDKDWGTYQHPGALEKYNETCTDFRGTFMIPGAGHWMQLEQPQALTERITRFLKELR</sequence>
<dbReference type="InterPro" id="IPR000639">
    <property type="entry name" value="Epox_hydrolase-like"/>
</dbReference>
<dbReference type="InterPro" id="IPR000073">
    <property type="entry name" value="AB_hydrolase_1"/>
</dbReference>
<dbReference type="GO" id="GO:0016787">
    <property type="term" value="F:hydrolase activity"/>
    <property type="evidence" value="ECO:0007669"/>
    <property type="project" value="UniProtKB-KW"/>
</dbReference>